<name>A0A1F5T0I4_9BACT</name>
<dbReference type="AlphaFoldDB" id="A0A1F5T0I4"/>
<dbReference type="GO" id="GO:0016616">
    <property type="term" value="F:oxidoreductase activity, acting on the CH-OH group of donors, NAD or NADP as acceptor"/>
    <property type="evidence" value="ECO:0007669"/>
    <property type="project" value="InterPro"/>
</dbReference>
<comment type="similarity">
    <text evidence="1 4">Belongs to the D-isomer specific 2-hydroxyacid dehydrogenase family.</text>
</comment>
<dbReference type="SUPFAM" id="SSF51735">
    <property type="entry name" value="NAD(P)-binding Rossmann-fold domains"/>
    <property type="match status" value="1"/>
</dbReference>
<dbReference type="InterPro" id="IPR006139">
    <property type="entry name" value="D-isomer_2_OHA_DH_cat_dom"/>
</dbReference>
<dbReference type="SUPFAM" id="SSF52283">
    <property type="entry name" value="Formate/glycerate dehydrogenase catalytic domain-like"/>
    <property type="match status" value="1"/>
</dbReference>
<evidence type="ECO:0000259" key="5">
    <source>
        <dbReference type="Pfam" id="PF00389"/>
    </source>
</evidence>
<dbReference type="InterPro" id="IPR036291">
    <property type="entry name" value="NAD(P)-bd_dom_sf"/>
</dbReference>
<keyword evidence="2 4" id="KW-0560">Oxidoreductase</keyword>
<dbReference type="PROSITE" id="PS00670">
    <property type="entry name" value="D_2_HYDROXYACID_DH_2"/>
    <property type="match status" value="1"/>
</dbReference>
<organism evidence="7 8">
    <name type="scientific">Candidatus Falkowbacteria bacterium RIFOXYC2_FULL_36_12</name>
    <dbReference type="NCBI Taxonomy" id="1798002"/>
    <lineage>
        <taxon>Bacteria</taxon>
        <taxon>Candidatus Falkowiibacteriota</taxon>
    </lineage>
</organism>
<proteinExistence type="inferred from homology"/>
<feature type="domain" description="D-isomer specific 2-hydroxyacid dehydrogenase catalytic" evidence="5">
    <location>
        <begin position="6"/>
        <end position="328"/>
    </location>
</feature>
<reference evidence="7 8" key="1">
    <citation type="journal article" date="2016" name="Nat. Commun.">
        <title>Thousands of microbial genomes shed light on interconnected biogeochemical processes in an aquifer system.</title>
        <authorList>
            <person name="Anantharaman K."/>
            <person name="Brown C.T."/>
            <person name="Hug L.A."/>
            <person name="Sharon I."/>
            <person name="Castelle C.J."/>
            <person name="Probst A.J."/>
            <person name="Thomas B.C."/>
            <person name="Singh A."/>
            <person name="Wilkins M.J."/>
            <person name="Karaoz U."/>
            <person name="Brodie E.L."/>
            <person name="Williams K.H."/>
            <person name="Hubbard S.S."/>
            <person name="Banfield J.F."/>
        </authorList>
    </citation>
    <scope>NUCLEOTIDE SEQUENCE [LARGE SCALE GENOMIC DNA]</scope>
</reference>
<evidence type="ECO:0008006" key="9">
    <source>
        <dbReference type="Google" id="ProtNLM"/>
    </source>
</evidence>
<protein>
    <recommendedName>
        <fullName evidence="9">D-glycerate dehydrogenase</fullName>
    </recommendedName>
</protein>
<dbReference type="CDD" id="cd05301">
    <property type="entry name" value="GDH"/>
    <property type="match status" value="1"/>
</dbReference>
<keyword evidence="3" id="KW-0520">NAD</keyword>
<evidence type="ECO:0000313" key="7">
    <source>
        <dbReference type="EMBL" id="OGF32246.1"/>
    </source>
</evidence>
<evidence type="ECO:0000256" key="4">
    <source>
        <dbReference type="RuleBase" id="RU003719"/>
    </source>
</evidence>
<dbReference type="Pfam" id="PF00389">
    <property type="entry name" value="2-Hacid_dh"/>
    <property type="match status" value="1"/>
</dbReference>
<dbReference type="GO" id="GO:0051287">
    <property type="term" value="F:NAD binding"/>
    <property type="evidence" value="ECO:0007669"/>
    <property type="project" value="InterPro"/>
</dbReference>
<evidence type="ECO:0000256" key="2">
    <source>
        <dbReference type="ARBA" id="ARBA00023002"/>
    </source>
</evidence>
<evidence type="ECO:0000256" key="1">
    <source>
        <dbReference type="ARBA" id="ARBA00005854"/>
    </source>
</evidence>
<dbReference type="Gene3D" id="3.40.50.720">
    <property type="entry name" value="NAD(P)-binding Rossmann-like Domain"/>
    <property type="match status" value="2"/>
</dbReference>
<comment type="caution">
    <text evidence="7">The sequence shown here is derived from an EMBL/GenBank/DDBJ whole genome shotgun (WGS) entry which is preliminary data.</text>
</comment>
<dbReference type="STRING" id="1798002.A2478_02890"/>
<dbReference type="InterPro" id="IPR029753">
    <property type="entry name" value="D-isomer_DH_CS"/>
</dbReference>
<dbReference type="PROSITE" id="PS00671">
    <property type="entry name" value="D_2_HYDROXYACID_DH_3"/>
    <property type="match status" value="1"/>
</dbReference>
<dbReference type="EMBL" id="MFGJ01000006">
    <property type="protein sequence ID" value="OGF32246.1"/>
    <property type="molecule type" value="Genomic_DNA"/>
</dbReference>
<evidence type="ECO:0000313" key="8">
    <source>
        <dbReference type="Proteomes" id="UP000179001"/>
    </source>
</evidence>
<accession>A0A1F5T0I4</accession>
<gene>
    <name evidence="7" type="ORF">A2478_02890</name>
</gene>
<dbReference type="PANTHER" id="PTHR42789:SF1">
    <property type="entry name" value="D-ISOMER SPECIFIC 2-HYDROXYACID DEHYDROGENASE FAMILY PROTEIN (AFU_ORTHOLOGUE AFUA_6G10090)"/>
    <property type="match status" value="1"/>
</dbReference>
<dbReference type="InterPro" id="IPR006140">
    <property type="entry name" value="D-isomer_DH_NAD-bd"/>
</dbReference>
<evidence type="ECO:0000256" key="3">
    <source>
        <dbReference type="ARBA" id="ARBA00023027"/>
    </source>
</evidence>
<dbReference type="InterPro" id="IPR050857">
    <property type="entry name" value="D-2-hydroxyacid_DH"/>
</dbReference>
<dbReference type="PANTHER" id="PTHR42789">
    <property type="entry name" value="D-ISOMER SPECIFIC 2-HYDROXYACID DEHYDROGENASE FAMILY PROTEIN (AFU_ORTHOLOGUE AFUA_6G10090)"/>
    <property type="match status" value="1"/>
</dbReference>
<dbReference type="FunFam" id="3.40.50.720:FF:000203">
    <property type="entry name" value="D-3-phosphoglycerate dehydrogenase (SerA)"/>
    <property type="match status" value="1"/>
</dbReference>
<sequence>MLKRKIFVTREIPDSGLKLLKQKGYEVKISLFNRAIKKRELIKELKKGYDGLLCLLTDKIDIKVLEAGMPRLKVIANYAVGFDNVDVKSANMKKILVCNTPADVVNESVAEHVIALMFALAKRVVESDNFTRDGRYKGWQPDLFIGQNLMNKTLGIIGLGRIGKATARRAVGMDMKVVYADLNQNKSFEQQYKAKYCSQNELLKVSDFVSLNVPLLASTRHLISTSQLKKMKKTAFLINTSRGSVVDELALLKALIKGDIAGAGLDVFECEPLIDCNPRDHYELRKMNNVIMTPHTASATIEAREAMSIVAANNIIAGLSGRRPVNLIKLK</sequence>
<dbReference type="Pfam" id="PF02826">
    <property type="entry name" value="2-Hacid_dh_C"/>
    <property type="match status" value="1"/>
</dbReference>
<dbReference type="Proteomes" id="UP000179001">
    <property type="component" value="Unassembled WGS sequence"/>
</dbReference>
<feature type="domain" description="D-isomer specific 2-hydroxyacid dehydrogenase NAD-binding" evidence="6">
    <location>
        <begin position="114"/>
        <end position="297"/>
    </location>
</feature>
<evidence type="ECO:0000259" key="6">
    <source>
        <dbReference type="Pfam" id="PF02826"/>
    </source>
</evidence>